<feature type="modified residue" description="4-aspartylphosphate" evidence="8">
    <location>
        <position position="64"/>
    </location>
</feature>
<comment type="caution">
    <text evidence="12">The sequence shown here is derived from an EMBL/GenBank/DDBJ whole genome shotgun (WGS) entry which is preliminary data.</text>
</comment>
<reference evidence="12" key="1">
    <citation type="journal article" date="2014" name="Int. J. Syst. Evol. Microbiol.">
        <title>Complete genome sequence of Corynebacterium casei LMG S-19264T (=DSM 44701T), isolated from a smear-ripened cheese.</title>
        <authorList>
            <consortium name="US DOE Joint Genome Institute (JGI-PGF)"/>
            <person name="Walter F."/>
            <person name="Albersmeier A."/>
            <person name="Kalinowski J."/>
            <person name="Ruckert C."/>
        </authorList>
    </citation>
    <scope>NUCLEOTIDE SEQUENCE</scope>
    <source>
        <strain evidence="12">CGMCC 1.15758</strain>
    </source>
</reference>
<evidence type="ECO:0000313" key="12">
    <source>
        <dbReference type="EMBL" id="GGF93601.1"/>
    </source>
</evidence>
<dbReference type="PROSITE" id="PS50110">
    <property type="entry name" value="RESPONSE_REGULATORY"/>
    <property type="match status" value="1"/>
</dbReference>
<keyword evidence="13" id="KW-1185">Reference proteome</keyword>
<dbReference type="Proteomes" id="UP000636949">
    <property type="component" value="Unassembled WGS sequence"/>
</dbReference>
<dbReference type="SMART" id="SM00448">
    <property type="entry name" value="REC"/>
    <property type="match status" value="1"/>
</dbReference>
<dbReference type="GO" id="GO:0000976">
    <property type="term" value="F:transcription cis-regulatory region binding"/>
    <property type="evidence" value="ECO:0007669"/>
    <property type="project" value="TreeGrafter"/>
</dbReference>
<evidence type="ECO:0000256" key="2">
    <source>
        <dbReference type="ARBA" id="ARBA00022490"/>
    </source>
</evidence>
<dbReference type="CDD" id="cd00383">
    <property type="entry name" value="trans_reg_C"/>
    <property type="match status" value="1"/>
</dbReference>
<dbReference type="InterPro" id="IPR036388">
    <property type="entry name" value="WH-like_DNA-bd_sf"/>
</dbReference>
<dbReference type="FunFam" id="3.40.50.2300:FF:000001">
    <property type="entry name" value="DNA-binding response regulator PhoB"/>
    <property type="match status" value="1"/>
</dbReference>
<name>A0A8J2Z3I1_9GAMM</name>
<dbReference type="InterPro" id="IPR001867">
    <property type="entry name" value="OmpR/PhoB-type_DNA-bd"/>
</dbReference>
<gene>
    <name evidence="12" type="ORF">GCM10010995_08470</name>
</gene>
<dbReference type="Gene3D" id="1.10.10.10">
    <property type="entry name" value="Winged helix-like DNA-binding domain superfamily/Winged helix DNA-binding domain"/>
    <property type="match status" value="1"/>
</dbReference>
<dbReference type="Pfam" id="PF00072">
    <property type="entry name" value="Response_reg"/>
    <property type="match status" value="1"/>
</dbReference>
<protein>
    <submittedName>
        <fullName evidence="12">DNA-binding response regulator</fullName>
    </submittedName>
</protein>
<evidence type="ECO:0000256" key="5">
    <source>
        <dbReference type="ARBA" id="ARBA00023015"/>
    </source>
</evidence>
<dbReference type="RefSeq" id="WP_117001814.1">
    <property type="nucleotide sequence ID" value="NZ_BMJS01000006.1"/>
</dbReference>
<dbReference type="PANTHER" id="PTHR48111:SF1">
    <property type="entry name" value="TWO-COMPONENT RESPONSE REGULATOR ORR33"/>
    <property type="match status" value="1"/>
</dbReference>
<evidence type="ECO:0000256" key="4">
    <source>
        <dbReference type="ARBA" id="ARBA00023012"/>
    </source>
</evidence>
<dbReference type="Gene3D" id="3.40.50.2300">
    <property type="match status" value="1"/>
</dbReference>
<keyword evidence="3 8" id="KW-0597">Phosphoprotein</keyword>
<dbReference type="GO" id="GO:0032993">
    <property type="term" value="C:protein-DNA complex"/>
    <property type="evidence" value="ECO:0007669"/>
    <property type="project" value="TreeGrafter"/>
</dbReference>
<dbReference type="FunFam" id="1.10.10.10:FF:000099">
    <property type="entry name" value="Two-component system response regulator TorR"/>
    <property type="match status" value="1"/>
</dbReference>
<keyword evidence="6 9" id="KW-0238">DNA-binding</keyword>
<dbReference type="AlphaFoldDB" id="A0A8J2Z3I1"/>
<evidence type="ECO:0000256" key="9">
    <source>
        <dbReference type="PROSITE-ProRule" id="PRU01091"/>
    </source>
</evidence>
<dbReference type="OrthoDB" id="9802426at2"/>
<dbReference type="Pfam" id="PF00486">
    <property type="entry name" value="Trans_reg_C"/>
    <property type="match status" value="1"/>
</dbReference>
<dbReference type="InterPro" id="IPR039420">
    <property type="entry name" value="WalR-like"/>
</dbReference>
<dbReference type="InterPro" id="IPR011006">
    <property type="entry name" value="CheY-like_superfamily"/>
</dbReference>
<reference evidence="12" key="2">
    <citation type="submission" date="2020-09" db="EMBL/GenBank/DDBJ databases">
        <authorList>
            <person name="Sun Q."/>
            <person name="Zhou Y."/>
        </authorList>
    </citation>
    <scope>NUCLEOTIDE SEQUENCE</scope>
    <source>
        <strain evidence="12">CGMCC 1.15758</strain>
    </source>
</reference>
<dbReference type="PROSITE" id="PS51755">
    <property type="entry name" value="OMPR_PHOB"/>
    <property type="match status" value="1"/>
</dbReference>
<dbReference type="CDD" id="cd17574">
    <property type="entry name" value="REC_OmpR"/>
    <property type="match status" value="1"/>
</dbReference>
<evidence type="ECO:0000256" key="8">
    <source>
        <dbReference type="PROSITE-ProRule" id="PRU00169"/>
    </source>
</evidence>
<sequence length="256" mass="29429">MMLSSDSTIRLYENKVLIVDDDHEMVELLQKLLKNHGFSVSFAHSLSGALTILNKKVPDIILLDVMLPDGNGIDACQQIQRNYNIPIIMLTALDSDVKKILSYELGACQYITKPFNSDVLVAQIKSALRQFSFVTEENRNKRYVHFGHLVLDLYDRYLINAQGVSIELSNTEYDLLRLLIDSNRKILSRNDVTKALFRREYDGSDRAVDIIVGRLRKKVEEDTANPKIIKTVHGYGYIMLADIYYSDQKMLFEHHK</sequence>
<keyword evidence="2" id="KW-0963">Cytoplasm</keyword>
<evidence type="ECO:0000256" key="6">
    <source>
        <dbReference type="ARBA" id="ARBA00023125"/>
    </source>
</evidence>
<keyword evidence="4" id="KW-0902">Two-component regulatory system</keyword>
<evidence type="ECO:0000256" key="1">
    <source>
        <dbReference type="ARBA" id="ARBA00004496"/>
    </source>
</evidence>
<dbReference type="SMART" id="SM00862">
    <property type="entry name" value="Trans_reg_C"/>
    <property type="match status" value="1"/>
</dbReference>
<dbReference type="GO" id="GO:0005829">
    <property type="term" value="C:cytosol"/>
    <property type="evidence" value="ECO:0007669"/>
    <property type="project" value="TreeGrafter"/>
</dbReference>
<feature type="domain" description="Response regulatory" evidence="10">
    <location>
        <begin position="15"/>
        <end position="128"/>
    </location>
</feature>
<evidence type="ECO:0000259" key="10">
    <source>
        <dbReference type="PROSITE" id="PS50110"/>
    </source>
</evidence>
<keyword evidence="5" id="KW-0805">Transcription regulation</keyword>
<proteinExistence type="predicted"/>
<organism evidence="12 13">
    <name type="scientific">Cysteiniphilum litorale</name>
    <dbReference type="NCBI Taxonomy" id="2056700"/>
    <lineage>
        <taxon>Bacteria</taxon>
        <taxon>Pseudomonadati</taxon>
        <taxon>Pseudomonadota</taxon>
        <taxon>Gammaproteobacteria</taxon>
        <taxon>Thiotrichales</taxon>
        <taxon>Fastidiosibacteraceae</taxon>
        <taxon>Cysteiniphilum</taxon>
    </lineage>
</organism>
<comment type="subcellular location">
    <subcellularLocation>
        <location evidence="1">Cytoplasm</location>
    </subcellularLocation>
</comment>
<evidence type="ECO:0000259" key="11">
    <source>
        <dbReference type="PROSITE" id="PS51755"/>
    </source>
</evidence>
<feature type="DNA-binding region" description="OmpR/PhoB-type" evidence="9">
    <location>
        <begin position="141"/>
        <end position="241"/>
    </location>
</feature>
<dbReference type="EMBL" id="BMJS01000006">
    <property type="protein sequence ID" value="GGF93601.1"/>
    <property type="molecule type" value="Genomic_DNA"/>
</dbReference>
<evidence type="ECO:0000256" key="7">
    <source>
        <dbReference type="ARBA" id="ARBA00023163"/>
    </source>
</evidence>
<keyword evidence="7" id="KW-0804">Transcription</keyword>
<dbReference type="GO" id="GO:0006355">
    <property type="term" value="P:regulation of DNA-templated transcription"/>
    <property type="evidence" value="ECO:0007669"/>
    <property type="project" value="InterPro"/>
</dbReference>
<accession>A0A8J2Z3I1</accession>
<dbReference type="SUPFAM" id="SSF52172">
    <property type="entry name" value="CheY-like"/>
    <property type="match status" value="1"/>
</dbReference>
<evidence type="ECO:0000256" key="3">
    <source>
        <dbReference type="ARBA" id="ARBA00022553"/>
    </source>
</evidence>
<dbReference type="InterPro" id="IPR001789">
    <property type="entry name" value="Sig_transdc_resp-reg_receiver"/>
</dbReference>
<feature type="domain" description="OmpR/PhoB-type" evidence="11">
    <location>
        <begin position="141"/>
        <end position="241"/>
    </location>
</feature>
<evidence type="ECO:0000313" key="13">
    <source>
        <dbReference type="Proteomes" id="UP000636949"/>
    </source>
</evidence>
<dbReference type="PANTHER" id="PTHR48111">
    <property type="entry name" value="REGULATOR OF RPOS"/>
    <property type="match status" value="1"/>
</dbReference>
<dbReference type="GO" id="GO:0000156">
    <property type="term" value="F:phosphorelay response regulator activity"/>
    <property type="evidence" value="ECO:0007669"/>
    <property type="project" value="TreeGrafter"/>
</dbReference>